<name>A0ABW1ANZ3_9RHOO</name>
<evidence type="ECO:0000313" key="3">
    <source>
        <dbReference type="Proteomes" id="UP001595974"/>
    </source>
</evidence>
<reference evidence="3" key="1">
    <citation type="journal article" date="2019" name="Int. J. Syst. Evol. Microbiol.">
        <title>The Global Catalogue of Microorganisms (GCM) 10K type strain sequencing project: providing services to taxonomists for standard genome sequencing and annotation.</title>
        <authorList>
            <consortium name="The Broad Institute Genomics Platform"/>
            <consortium name="The Broad Institute Genome Sequencing Center for Infectious Disease"/>
            <person name="Wu L."/>
            <person name="Ma J."/>
        </authorList>
    </citation>
    <scope>NUCLEOTIDE SEQUENCE [LARGE SCALE GENOMIC DNA]</scope>
    <source>
        <strain evidence="3">SHR3</strain>
    </source>
</reference>
<feature type="domain" description="ChsH2 C-terminal OB-fold" evidence="1">
    <location>
        <begin position="47"/>
        <end position="108"/>
    </location>
</feature>
<dbReference type="InterPro" id="IPR002878">
    <property type="entry name" value="ChsH2_C"/>
</dbReference>
<organism evidence="2 3">
    <name type="scientific">Thauera sinica</name>
    <dbReference type="NCBI Taxonomy" id="2665146"/>
    <lineage>
        <taxon>Bacteria</taxon>
        <taxon>Pseudomonadati</taxon>
        <taxon>Pseudomonadota</taxon>
        <taxon>Betaproteobacteria</taxon>
        <taxon>Rhodocyclales</taxon>
        <taxon>Zoogloeaceae</taxon>
        <taxon>Thauera</taxon>
    </lineage>
</organism>
<evidence type="ECO:0000313" key="2">
    <source>
        <dbReference type="EMBL" id="MFC5768891.1"/>
    </source>
</evidence>
<dbReference type="RefSeq" id="WP_096451297.1">
    <property type="nucleotide sequence ID" value="NZ_JBHSOG010000016.1"/>
</dbReference>
<accession>A0ABW1ANZ3</accession>
<dbReference type="EMBL" id="JBHSOG010000016">
    <property type="protein sequence ID" value="MFC5768891.1"/>
    <property type="molecule type" value="Genomic_DNA"/>
</dbReference>
<keyword evidence="3" id="KW-1185">Reference proteome</keyword>
<evidence type="ECO:0000259" key="1">
    <source>
        <dbReference type="Pfam" id="PF01796"/>
    </source>
</evidence>
<sequence>MENFDHVVAGTDGAGCTVRHLRCEACGDPLPYGARLCPRCGPARLAWAPGSGKGVLRSYVIYHRSYDPDMPAPYAVSIVELDEGPRLLARLEMPDRGSPAPGMRVTAELKNGCLVFRPDDKG</sequence>
<dbReference type="PANTHER" id="PTHR34075">
    <property type="entry name" value="BLR3430 PROTEIN"/>
    <property type="match status" value="1"/>
</dbReference>
<proteinExistence type="predicted"/>
<comment type="caution">
    <text evidence="2">The sequence shown here is derived from an EMBL/GenBank/DDBJ whole genome shotgun (WGS) entry which is preliminary data.</text>
</comment>
<dbReference type="InterPro" id="IPR052513">
    <property type="entry name" value="Thioester_dehydratase-like"/>
</dbReference>
<gene>
    <name evidence="2" type="ORF">ACFPTN_05860</name>
</gene>
<protein>
    <submittedName>
        <fullName evidence="2">Zn-ribbon domain-containing OB-fold protein</fullName>
    </submittedName>
</protein>
<dbReference type="PANTHER" id="PTHR34075:SF5">
    <property type="entry name" value="BLR3430 PROTEIN"/>
    <property type="match status" value="1"/>
</dbReference>
<dbReference type="InterPro" id="IPR012340">
    <property type="entry name" value="NA-bd_OB-fold"/>
</dbReference>
<dbReference type="Proteomes" id="UP001595974">
    <property type="component" value="Unassembled WGS sequence"/>
</dbReference>
<dbReference type="Pfam" id="PF01796">
    <property type="entry name" value="OB_ChsH2_C"/>
    <property type="match status" value="1"/>
</dbReference>
<dbReference type="SUPFAM" id="SSF50249">
    <property type="entry name" value="Nucleic acid-binding proteins"/>
    <property type="match status" value="1"/>
</dbReference>